<gene>
    <name evidence="1" type="ORF">ACFO5X_12765</name>
</gene>
<name>A0ABV9KH38_9RHOB</name>
<accession>A0ABV9KH38</accession>
<keyword evidence="2" id="KW-1185">Reference proteome</keyword>
<evidence type="ECO:0000313" key="2">
    <source>
        <dbReference type="Proteomes" id="UP001595973"/>
    </source>
</evidence>
<evidence type="ECO:0000313" key="1">
    <source>
        <dbReference type="EMBL" id="MFC4669427.1"/>
    </source>
</evidence>
<sequence>MEELYVSAFEVPFFALDVPQNPRENQYRDRKRELVRQLVESLSEGQLLSSAVAKNADPSGPRFAVHPAHYISGGIDYQRWSNSFSGAAVALEQVEIFEPEQFPRNIRDIPDWLSDFLPSTGSVERLTQTRAVPSQTGSFDHDDGYAHVTLQGVEYTLNPIQAGIVRVLHQSYQRGQVWVRGEAIRNEVKFDGKSLSSAFRYMKNRDWQELIVSDRRGAYRLNL</sequence>
<organism evidence="1 2">
    <name type="scientific">Seohaeicola nanhaiensis</name>
    <dbReference type="NCBI Taxonomy" id="1387282"/>
    <lineage>
        <taxon>Bacteria</taxon>
        <taxon>Pseudomonadati</taxon>
        <taxon>Pseudomonadota</taxon>
        <taxon>Alphaproteobacteria</taxon>
        <taxon>Rhodobacterales</taxon>
        <taxon>Roseobacteraceae</taxon>
        <taxon>Seohaeicola</taxon>
    </lineage>
</organism>
<dbReference type="EMBL" id="JBHSGI010000011">
    <property type="protein sequence ID" value="MFC4669427.1"/>
    <property type="molecule type" value="Genomic_DNA"/>
</dbReference>
<protein>
    <submittedName>
        <fullName evidence="1">Uncharacterized protein</fullName>
    </submittedName>
</protein>
<comment type="caution">
    <text evidence="1">The sequence shown here is derived from an EMBL/GenBank/DDBJ whole genome shotgun (WGS) entry which is preliminary data.</text>
</comment>
<dbReference type="RefSeq" id="WP_380717857.1">
    <property type="nucleotide sequence ID" value="NZ_JBHSGI010000011.1"/>
</dbReference>
<dbReference type="Proteomes" id="UP001595973">
    <property type="component" value="Unassembled WGS sequence"/>
</dbReference>
<reference evidence="2" key="1">
    <citation type="journal article" date="2019" name="Int. J. Syst. Evol. Microbiol.">
        <title>The Global Catalogue of Microorganisms (GCM) 10K type strain sequencing project: providing services to taxonomists for standard genome sequencing and annotation.</title>
        <authorList>
            <consortium name="The Broad Institute Genomics Platform"/>
            <consortium name="The Broad Institute Genome Sequencing Center for Infectious Disease"/>
            <person name="Wu L."/>
            <person name="Ma J."/>
        </authorList>
    </citation>
    <scope>NUCLEOTIDE SEQUENCE [LARGE SCALE GENOMIC DNA]</scope>
    <source>
        <strain evidence="2">CGMCC 4.7283</strain>
    </source>
</reference>
<proteinExistence type="predicted"/>